<dbReference type="AlphaFoldDB" id="A0A3G2E757"/>
<dbReference type="Pfam" id="PF04151">
    <property type="entry name" value="PPC"/>
    <property type="match status" value="1"/>
</dbReference>
<feature type="chain" id="PRO_5018202813" evidence="2">
    <location>
        <begin position="27"/>
        <end position="184"/>
    </location>
</feature>
<dbReference type="Proteomes" id="UP000279594">
    <property type="component" value="Chromosome"/>
</dbReference>
<keyword evidence="2" id="KW-0732">Signal</keyword>
<dbReference type="Gene3D" id="2.60.120.380">
    <property type="match status" value="1"/>
</dbReference>
<evidence type="ECO:0000256" key="1">
    <source>
        <dbReference type="SAM" id="Phobius"/>
    </source>
</evidence>
<evidence type="ECO:0000259" key="3">
    <source>
        <dbReference type="Pfam" id="PF04151"/>
    </source>
</evidence>
<dbReference type="InterPro" id="IPR007280">
    <property type="entry name" value="Peptidase_C_arc/bac"/>
</dbReference>
<feature type="domain" description="Ice-binding protein C-terminal" evidence="4">
    <location>
        <begin position="156"/>
        <end position="180"/>
    </location>
</feature>
<accession>A0A3G2E757</accession>
<feature type="transmembrane region" description="Helical" evidence="1">
    <location>
        <begin position="160"/>
        <end position="177"/>
    </location>
</feature>
<evidence type="ECO:0000256" key="2">
    <source>
        <dbReference type="SAM" id="SignalP"/>
    </source>
</evidence>
<organism evidence="5 6">
    <name type="scientific">Janthinobacterium agaricidamnosum</name>
    <dbReference type="NCBI Taxonomy" id="55508"/>
    <lineage>
        <taxon>Bacteria</taxon>
        <taxon>Pseudomonadati</taxon>
        <taxon>Pseudomonadota</taxon>
        <taxon>Betaproteobacteria</taxon>
        <taxon>Burkholderiales</taxon>
        <taxon>Oxalobacteraceae</taxon>
        <taxon>Janthinobacterium</taxon>
    </lineage>
</organism>
<dbReference type="EMBL" id="CP033019">
    <property type="protein sequence ID" value="AYM75316.1"/>
    <property type="molecule type" value="Genomic_DNA"/>
</dbReference>
<keyword evidence="1" id="KW-1133">Transmembrane helix</keyword>
<sequence>MKKHICSAVATVAFAGAALFSQAAAAAVVDISSVPTAVMLANGGSLTFGDKFKSGNKDNFFNDHFTFNVAQFSNVSLVVTSTSTSAANGLNLTGLGLYDSANHSLLQGAQVLTGKDDKWTLSFANLAAGSYYVKVSGNLVSGAGATFSGNGSLVSAVPEPASYGMLLGGLGLLGFLARRRQKSA</sequence>
<dbReference type="RefSeq" id="WP_121668776.1">
    <property type="nucleotide sequence ID" value="NZ_CP033019.1"/>
</dbReference>
<evidence type="ECO:0000313" key="5">
    <source>
        <dbReference type="EMBL" id="AYM75316.1"/>
    </source>
</evidence>
<evidence type="ECO:0000259" key="4">
    <source>
        <dbReference type="Pfam" id="PF07589"/>
    </source>
</evidence>
<dbReference type="SUPFAM" id="SSF89260">
    <property type="entry name" value="Collagen-binding domain"/>
    <property type="match status" value="1"/>
</dbReference>
<keyword evidence="1" id="KW-0812">Transmembrane</keyword>
<name>A0A3G2E757_9BURK</name>
<dbReference type="Pfam" id="PF07589">
    <property type="entry name" value="PEP-CTERM"/>
    <property type="match status" value="1"/>
</dbReference>
<proteinExistence type="predicted"/>
<keyword evidence="1" id="KW-0472">Membrane</keyword>
<feature type="signal peptide" evidence="2">
    <location>
        <begin position="1"/>
        <end position="26"/>
    </location>
</feature>
<protein>
    <submittedName>
        <fullName evidence="5">PEP-CTERM sorting domain-containing protein</fullName>
    </submittedName>
</protein>
<gene>
    <name evidence="5" type="ORF">D9M09_05485</name>
</gene>
<dbReference type="InterPro" id="IPR013424">
    <property type="entry name" value="Ice-binding_C"/>
</dbReference>
<keyword evidence="6" id="KW-1185">Reference proteome</keyword>
<dbReference type="NCBIfam" id="NF038126">
    <property type="entry name" value="PEP_CTERM_FxDxF"/>
    <property type="match status" value="1"/>
</dbReference>
<dbReference type="NCBIfam" id="TIGR02595">
    <property type="entry name" value="PEP_CTERM"/>
    <property type="match status" value="1"/>
</dbReference>
<evidence type="ECO:0000313" key="6">
    <source>
        <dbReference type="Proteomes" id="UP000279594"/>
    </source>
</evidence>
<reference evidence="5 6" key="1">
    <citation type="submission" date="2018-10" db="EMBL/GenBank/DDBJ databases">
        <title>Effects of UV and annual dynamics of microbial communities in freshwater RAS systems.</title>
        <authorList>
            <person name="Bekkelund A.K."/>
            <person name="Hansen B.R."/>
            <person name="Stokken H."/>
            <person name="Eriksen B.F."/>
            <person name="Kashulin N.A."/>
        </authorList>
    </citation>
    <scope>NUCLEOTIDE SEQUENCE [LARGE SCALE GENOMIC DNA]</scope>
    <source>
        <strain evidence="5 6">BHSEK</strain>
    </source>
</reference>
<feature type="domain" description="Peptidase C-terminal archaeal/bacterial" evidence="3">
    <location>
        <begin position="62"/>
        <end position="137"/>
    </location>
</feature>